<feature type="transmembrane region" description="Helical" evidence="10">
    <location>
        <begin position="190"/>
        <end position="212"/>
    </location>
</feature>
<dbReference type="NCBIfam" id="TIGR00974">
    <property type="entry name" value="3a0107s02c"/>
    <property type="match status" value="1"/>
</dbReference>
<dbReference type="SUPFAM" id="SSF161098">
    <property type="entry name" value="MetI-like"/>
    <property type="match status" value="1"/>
</dbReference>
<protein>
    <recommendedName>
        <fullName evidence="10">Phosphate transport system permease protein PstA</fullName>
    </recommendedName>
</protein>
<feature type="transmembrane region" description="Helical" evidence="10">
    <location>
        <begin position="253"/>
        <end position="271"/>
    </location>
</feature>
<gene>
    <name evidence="13" type="primary">pstA</name>
    <name evidence="13" type="ORF">E1263_12905</name>
</gene>
<sequence>MRTLPSTGPRYEPPRPGSNGASPFLPPLPSSRTPIDPPDPIEPVEPIEVEPPPEPERRKLRVVDVQDRASLGGAALAGLSLTWVLYSRILPTEGTLGFIVCWWLSFTAFYLLLTGLRRGRVVLADRFAVLLAHSGAALVGIALATVIGYTLIRGAPALMHWNFFSQDLRTAGPLEPLSTGGALHALAGTLIQITMAIAVTLPLGVLCAVYLTEVGGRASRLVRSVVEAMTALPSIVAGLFAYVVLLISFGMRLSGFVAAMAISVMMLPIIARSSEVVLRLVPSGLREASLALGATQWRTVWSVVLPTARPGLATALVLGTARGIGETSPVLLTAGYTTYLNLNPFSGPMTSLPLFTFKMSQSPENNYISRAFGAAALLLVLVLLLFAFSRWLAGRGRSGAR</sequence>
<evidence type="ECO:0000259" key="12">
    <source>
        <dbReference type="PROSITE" id="PS50928"/>
    </source>
</evidence>
<dbReference type="GO" id="GO:0005315">
    <property type="term" value="F:phosphate transmembrane transporter activity"/>
    <property type="evidence" value="ECO:0007669"/>
    <property type="project" value="InterPro"/>
</dbReference>
<keyword evidence="9 10" id="KW-0472">Membrane</keyword>
<comment type="similarity">
    <text evidence="3 10">Belongs to the binding-protein-dependent transport system permease family. CysTW subfamily.</text>
</comment>
<dbReference type="Pfam" id="PF00528">
    <property type="entry name" value="BPD_transp_1"/>
    <property type="match status" value="1"/>
</dbReference>
<evidence type="ECO:0000256" key="6">
    <source>
        <dbReference type="ARBA" id="ARBA00022592"/>
    </source>
</evidence>
<keyword evidence="14" id="KW-1185">Reference proteome</keyword>
<dbReference type="Proteomes" id="UP000295124">
    <property type="component" value="Unassembled WGS sequence"/>
</dbReference>
<dbReference type="PANTHER" id="PTHR42922:SF1">
    <property type="entry name" value="PHOSPHATE TRANSPORT SYSTEM PERMEASE PROTEIN PSTA"/>
    <property type="match status" value="1"/>
</dbReference>
<feature type="compositionally biased region" description="Pro residues" evidence="11">
    <location>
        <begin position="24"/>
        <end position="43"/>
    </location>
</feature>
<evidence type="ECO:0000256" key="9">
    <source>
        <dbReference type="ARBA" id="ARBA00023136"/>
    </source>
</evidence>
<comment type="subcellular location">
    <subcellularLocation>
        <location evidence="2 10">Cell membrane</location>
        <topology evidence="2 10">Multi-pass membrane protein</topology>
    </subcellularLocation>
</comment>
<feature type="transmembrane region" description="Helical" evidence="10">
    <location>
        <begin position="224"/>
        <end position="247"/>
    </location>
</feature>
<evidence type="ECO:0000256" key="2">
    <source>
        <dbReference type="ARBA" id="ARBA00004651"/>
    </source>
</evidence>
<dbReference type="PROSITE" id="PS50928">
    <property type="entry name" value="ABC_TM1"/>
    <property type="match status" value="1"/>
</dbReference>
<feature type="transmembrane region" description="Helical" evidence="10">
    <location>
        <begin position="95"/>
        <end position="116"/>
    </location>
</feature>
<name>A0A4R4ZSK9_9ACTN</name>
<reference evidence="13 14" key="1">
    <citation type="submission" date="2019-03" db="EMBL/GenBank/DDBJ databases">
        <title>Draft genome sequences of novel Actinobacteria.</title>
        <authorList>
            <person name="Sahin N."/>
            <person name="Ay H."/>
            <person name="Saygin H."/>
        </authorList>
    </citation>
    <scope>NUCLEOTIDE SEQUENCE [LARGE SCALE GENOMIC DNA]</scope>
    <source>
        <strain evidence="13 14">JCM 13523</strain>
    </source>
</reference>
<dbReference type="EMBL" id="SMKX01000029">
    <property type="protein sequence ID" value="TDD59992.1"/>
    <property type="molecule type" value="Genomic_DNA"/>
</dbReference>
<feature type="transmembrane region" description="Helical" evidence="10">
    <location>
        <begin position="69"/>
        <end position="89"/>
    </location>
</feature>
<comment type="caution">
    <text evidence="13">The sequence shown here is derived from an EMBL/GenBank/DDBJ whole genome shotgun (WGS) entry which is preliminary data.</text>
</comment>
<keyword evidence="5 10" id="KW-1003">Cell membrane</keyword>
<organism evidence="13 14">
    <name type="scientific">Kribbella antibiotica</name>
    <dbReference type="NCBI Taxonomy" id="190195"/>
    <lineage>
        <taxon>Bacteria</taxon>
        <taxon>Bacillati</taxon>
        <taxon>Actinomycetota</taxon>
        <taxon>Actinomycetes</taxon>
        <taxon>Propionibacteriales</taxon>
        <taxon>Kribbellaceae</taxon>
        <taxon>Kribbella</taxon>
    </lineage>
</organism>
<dbReference type="AlphaFoldDB" id="A0A4R4ZSK9"/>
<evidence type="ECO:0000256" key="3">
    <source>
        <dbReference type="ARBA" id="ARBA00007069"/>
    </source>
</evidence>
<dbReference type="InterPro" id="IPR051408">
    <property type="entry name" value="Phosphate_transprt_permease"/>
</dbReference>
<keyword evidence="8 10" id="KW-1133">Transmembrane helix</keyword>
<evidence type="ECO:0000256" key="11">
    <source>
        <dbReference type="SAM" id="MobiDB-lite"/>
    </source>
</evidence>
<keyword evidence="4" id="KW-0813">Transport</keyword>
<evidence type="ECO:0000313" key="14">
    <source>
        <dbReference type="Proteomes" id="UP000295124"/>
    </source>
</evidence>
<feature type="domain" description="ABC transmembrane type-1" evidence="12">
    <location>
        <begin position="186"/>
        <end position="389"/>
    </location>
</feature>
<feature type="transmembrane region" description="Helical" evidence="10">
    <location>
        <begin position="367"/>
        <end position="388"/>
    </location>
</feature>
<evidence type="ECO:0000313" key="13">
    <source>
        <dbReference type="EMBL" id="TDD59992.1"/>
    </source>
</evidence>
<dbReference type="CDD" id="cd06261">
    <property type="entry name" value="TM_PBP2"/>
    <property type="match status" value="1"/>
</dbReference>
<dbReference type="OrthoDB" id="9775069at2"/>
<evidence type="ECO:0000256" key="1">
    <source>
        <dbReference type="ARBA" id="ARBA00003510"/>
    </source>
</evidence>
<evidence type="ECO:0000256" key="8">
    <source>
        <dbReference type="ARBA" id="ARBA00022989"/>
    </source>
</evidence>
<keyword evidence="7 10" id="KW-0812">Transmembrane</keyword>
<dbReference type="PANTHER" id="PTHR42922">
    <property type="entry name" value="PHOSPHATE TRANSPORT SYSTEM PERMEASE PROTEIN PSTA"/>
    <property type="match status" value="1"/>
</dbReference>
<evidence type="ECO:0000256" key="7">
    <source>
        <dbReference type="ARBA" id="ARBA00022692"/>
    </source>
</evidence>
<keyword evidence="6" id="KW-0592">Phosphate transport</keyword>
<dbReference type="Gene3D" id="1.10.3720.10">
    <property type="entry name" value="MetI-like"/>
    <property type="match status" value="1"/>
</dbReference>
<dbReference type="InterPro" id="IPR000515">
    <property type="entry name" value="MetI-like"/>
</dbReference>
<dbReference type="GO" id="GO:0005886">
    <property type="term" value="C:plasma membrane"/>
    <property type="evidence" value="ECO:0007669"/>
    <property type="project" value="UniProtKB-SubCell"/>
</dbReference>
<evidence type="ECO:0000256" key="5">
    <source>
        <dbReference type="ARBA" id="ARBA00022475"/>
    </source>
</evidence>
<dbReference type="RefSeq" id="WP_132167496.1">
    <property type="nucleotide sequence ID" value="NZ_SMKX01000029.1"/>
</dbReference>
<feature type="transmembrane region" description="Helical" evidence="10">
    <location>
        <begin position="128"/>
        <end position="152"/>
    </location>
</feature>
<evidence type="ECO:0000256" key="4">
    <source>
        <dbReference type="ARBA" id="ARBA00022448"/>
    </source>
</evidence>
<dbReference type="GO" id="GO:0035435">
    <property type="term" value="P:phosphate ion transmembrane transport"/>
    <property type="evidence" value="ECO:0007669"/>
    <property type="project" value="InterPro"/>
</dbReference>
<accession>A0A4R4ZSK9</accession>
<dbReference type="InterPro" id="IPR035906">
    <property type="entry name" value="MetI-like_sf"/>
</dbReference>
<feature type="region of interest" description="Disordered" evidence="11">
    <location>
        <begin position="1"/>
        <end position="55"/>
    </location>
</feature>
<evidence type="ECO:0000256" key="10">
    <source>
        <dbReference type="RuleBase" id="RU363043"/>
    </source>
</evidence>
<proteinExistence type="inferred from homology"/>
<comment type="function">
    <text evidence="1">Part of the binding-protein-dependent transport system for phosphate; probably responsible for the translocation of the substrate across the membrane.</text>
</comment>
<dbReference type="InterPro" id="IPR005672">
    <property type="entry name" value="Phosphate_PstA"/>
</dbReference>